<dbReference type="PANTHER" id="PTHR43618">
    <property type="entry name" value="7-ALPHA-HYDROXYSTEROID DEHYDROGENASE"/>
    <property type="match status" value="1"/>
</dbReference>
<evidence type="ECO:0000313" key="5">
    <source>
        <dbReference type="EMBL" id="KAF2479542.1"/>
    </source>
</evidence>
<gene>
    <name evidence="5" type="ORF">BDY17DRAFT_256820</name>
</gene>
<dbReference type="EMBL" id="MU001641">
    <property type="protein sequence ID" value="KAF2479542.1"/>
    <property type="molecule type" value="Genomic_DNA"/>
</dbReference>
<evidence type="ECO:0008006" key="7">
    <source>
        <dbReference type="Google" id="ProtNLM"/>
    </source>
</evidence>
<dbReference type="InterPro" id="IPR036291">
    <property type="entry name" value="NAD(P)-bd_dom_sf"/>
</dbReference>
<organism evidence="5 6">
    <name type="scientific">Neohortaea acidophila</name>
    <dbReference type="NCBI Taxonomy" id="245834"/>
    <lineage>
        <taxon>Eukaryota</taxon>
        <taxon>Fungi</taxon>
        <taxon>Dikarya</taxon>
        <taxon>Ascomycota</taxon>
        <taxon>Pezizomycotina</taxon>
        <taxon>Dothideomycetes</taxon>
        <taxon>Dothideomycetidae</taxon>
        <taxon>Mycosphaerellales</taxon>
        <taxon>Teratosphaeriaceae</taxon>
        <taxon>Neohortaea</taxon>
    </lineage>
</organism>
<keyword evidence="3" id="KW-0560">Oxidoreductase</keyword>
<protein>
    <recommendedName>
        <fullName evidence="7">NAD(P)-binding protein</fullName>
    </recommendedName>
</protein>
<sequence>MAGLNAFTTQSLFNIKGWVAIVTGGGTGLGLMTAKALAANGVKVYITGRRLEKIKAAETQDAQSGGSIIAIQLDVTDKASILEFAKTIGKKEKFINLLVNNAGQTSVNYGEKWTPHGDPKAVSEKMLGYQDFDDWTSIYKVNVASIYFMSVAFIPLLCAARDHGYEEAGNILNISSISGITKGSQNGQFSYNAAKAGTISITEQLGVELKNSGLEIRVNTLAPGYFPSEMTPVEQYKDKDKEYFRQNWGTPLGRAGTPQDYAQAVFGLVVNKFVTGAVLVIDGGYLLASA</sequence>
<dbReference type="AlphaFoldDB" id="A0A6A6PHT3"/>
<dbReference type="Pfam" id="PF00106">
    <property type="entry name" value="adh_short"/>
    <property type="match status" value="1"/>
</dbReference>
<evidence type="ECO:0000256" key="2">
    <source>
        <dbReference type="ARBA" id="ARBA00022857"/>
    </source>
</evidence>
<dbReference type="OrthoDB" id="3819888at2759"/>
<evidence type="ECO:0000256" key="4">
    <source>
        <dbReference type="RuleBase" id="RU000363"/>
    </source>
</evidence>
<dbReference type="PRINTS" id="PR00080">
    <property type="entry name" value="SDRFAMILY"/>
</dbReference>
<comment type="similarity">
    <text evidence="1 4">Belongs to the short-chain dehydrogenases/reductases (SDR) family.</text>
</comment>
<dbReference type="RefSeq" id="XP_033586112.1">
    <property type="nucleotide sequence ID" value="XM_033731632.1"/>
</dbReference>
<accession>A0A6A6PHT3</accession>
<dbReference type="PROSITE" id="PS00061">
    <property type="entry name" value="ADH_SHORT"/>
    <property type="match status" value="1"/>
</dbReference>
<dbReference type="InterPro" id="IPR020904">
    <property type="entry name" value="Sc_DH/Rdtase_CS"/>
</dbReference>
<name>A0A6A6PHT3_9PEZI</name>
<dbReference type="GeneID" id="54472634"/>
<dbReference type="Gene3D" id="3.40.50.720">
    <property type="entry name" value="NAD(P)-binding Rossmann-like Domain"/>
    <property type="match status" value="1"/>
</dbReference>
<dbReference type="InterPro" id="IPR002347">
    <property type="entry name" value="SDR_fam"/>
</dbReference>
<keyword evidence="2" id="KW-0521">NADP</keyword>
<evidence type="ECO:0000256" key="1">
    <source>
        <dbReference type="ARBA" id="ARBA00006484"/>
    </source>
</evidence>
<reference evidence="5" key="1">
    <citation type="journal article" date="2020" name="Stud. Mycol.">
        <title>101 Dothideomycetes genomes: a test case for predicting lifestyles and emergence of pathogens.</title>
        <authorList>
            <person name="Haridas S."/>
            <person name="Albert R."/>
            <person name="Binder M."/>
            <person name="Bloem J."/>
            <person name="Labutti K."/>
            <person name="Salamov A."/>
            <person name="Andreopoulos B."/>
            <person name="Baker S."/>
            <person name="Barry K."/>
            <person name="Bills G."/>
            <person name="Bluhm B."/>
            <person name="Cannon C."/>
            <person name="Castanera R."/>
            <person name="Culley D."/>
            <person name="Daum C."/>
            <person name="Ezra D."/>
            <person name="Gonzalez J."/>
            <person name="Henrissat B."/>
            <person name="Kuo A."/>
            <person name="Liang C."/>
            <person name="Lipzen A."/>
            <person name="Lutzoni F."/>
            <person name="Magnuson J."/>
            <person name="Mondo S."/>
            <person name="Nolan M."/>
            <person name="Ohm R."/>
            <person name="Pangilinan J."/>
            <person name="Park H.-J."/>
            <person name="Ramirez L."/>
            <person name="Alfaro M."/>
            <person name="Sun H."/>
            <person name="Tritt A."/>
            <person name="Yoshinaga Y."/>
            <person name="Zwiers L.-H."/>
            <person name="Turgeon B."/>
            <person name="Goodwin S."/>
            <person name="Spatafora J."/>
            <person name="Crous P."/>
            <person name="Grigoriev I."/>
        </authorList>
    </citation>
    <scope>NUCLEOTIDE SEQUENCE</scope>
    <source>
        <strain evidence="5">CBS 113389</strain>
    </source>
</reference>
<dbReference type="PRINTS" id="PR00081">
    <property type="entry name" value="GDHRDH"/>
</dbReference>
<proteinExistence type="inferred from homology"/>
<dbReference type="SUPFAM" id="SSF51735">
    <property type="entry name" value="NAD(P)-binding Rossmann-fold domains"/>
    <property type="match status" value="1"/>
</dbReference>
<dbReference type="InterPro" id="IPR052178">
    <property type="entry name" value="Sec_Metab_Biosynth_SDR"/>
</dbReference>
<dbReference type="CDD" id="cd05233">
    <property type="entry name" value="SDR_c"/>
    <property type="match status" value="1"/>
</dbReference>
<dbReference type="GO" id="GO:0016491">
    <property type="term" value="F:oxidoreductase activity"/>
    <property type="evidence" value="ECO:0007669"/>
    <property type="project" value="UniProtKB-KW"/>
</dbReference>
<dbReference type="PANTHER" id="PTHR43618:SF4">
    <property type="entry name" value="SHORT CHAIN DEHYDROGENASE_REDUCTASE FAMILY (AFU_ORTHOLOGUE AFUA_7G04540)"/>
    <property type="match status" value="1"/>
</dbReference>
<keyword evidence="6" id="KW-1185">Reference proteome</keyword>
<evidence type="ECO:0000313" key="6">
    <source>
        <dbReference type="Proteomes" id="UP000799767"/>
    </source>
</evidence>
<evidence type="ECO:0000256" key="3">
    <source>
        <dbReference type="ARBA" id="ARBA00023002"/>
    </source>
</evidence>
<dbReference type="Proteomes" id="UP000799767">
    <property type="component" value="Unassembled WGS sequence"/>
</dbReference>